<dbReference type="AlphaFoldDB" id="A0A1Q9F7C5"/>
<protein>
    <recommendedName>
        <fullName evidence="1">CBM20 domain-containing protein</fullName>
    </recommendedName>
</protein>
<dbReference type="Proteomes" id="UP000186817">
    <property type="component" value="Unassembled WGS sequence"/>
</dbReference>
<dbReference type="InterPro" id="IPR013783">
    <property type="entry name" value="Ig-like_fold"/>
</dbReference>
<gene>
    <name evidence="2" type="ORF">AK812_SmicGene216</name>
</gene>
<feature type="domain" description="CBM20" evidence="1">
    <location>
        <begin position="12"/>
        <end position="43"/>
    </location>
</feature>
<name>A0A1Q9F7C5_SYMMI</name>
<dbReference type="GO" id="GO:2001070">
    <property type="term" value="F:starch binding"/>
    <property type="evidence" value="ECO:0007669"/>
    <property type="project" value="InterPro"/>
</dbReference>
<evidence type="ECO:0000259" key="1">
    <source>
        <dbReference type="Pfam" id="PF00686"/>
    </source>
</evidence>
<dbReference type="EMBL" id="LSRX01000002">
    <property type="protein sequence ID" value="OLQ15588.1"/>
    <property type="molecule type" value="Genomic_DNA"/>
</dbReference>
<dbReference type="InterPro" id="IPR002044">
    <property type="entry name" value="CBM20"/>
</dbReference>
<organism evidence="2 3">
    <name type="scientific">Symbiodinium microadriaticum</name>
    <name type="common">Dinoflagellate</name>
    <name type="synonym">Zooxanthella microadriatica</name>
    <dbReference type="NCBI Taxonomy" id="2951"/>
    <lineage>
        <taxon>Eukaryota</taxon>
        <taxon>Sar</taxon>
        <taxon>Alveolata</taxon>
        <taxon>Dinophyceae</taxon>
        <taxon>Suessiales</taxon>
        <taxon>Symbiodiniaceae</taxon>
        <taxon>Symbiodinium</taxon>
    </lineage>
</organism>
<sequence length="170" mass="18683">MASSDVVQAKLGTRIGEIIRVVGEAEELGKWNPEKSVQLYTDAPWFLQGYCEGYWRKAIAGGQKSRAELTPWFLVGNGGMGYWDYYRGLSGLLPVQSESPGSCNIGTMAAALRSRSASLLEEPLAEAPQEEAGEEEAKASVLQREASRWICQASLLVIVTFYRHIRLLAA</sequence>
<dbReference type="SUPFAM" id="SSF49452">
    <property type="entry name" value="Starch-binding domain-like"/>
    <property type="match status" value="1"/>
</dbReference>
<dbReference type="InterPro" id="IPR013784">
    <property type="entry name" value="Carb-bd-like_fold"/>
</dbReference>
<dbReference type="Pfam" id="PF00686">
    <property type="entry name" value="CBM_20"/>
    <property type="match status" value="1"/>
</dbReference>
<dbReference type="Gene3D" id="2.60.40.10">
    <property type="entry name" value="Immunoglobulins"/>
    <property type="match status" value="1"/>
</dbReference>
<evidence type="ECO:0000313" key="3">
    <source>
        <dbReference type="Proteomes" id="UP000186817"/>
    </source>
</evidence>
<comment type="caution">
    <text evidence="2">The sequence shown here is derived from an EMBL/GenBank/DDBJ whole genome shotgun (WGS) entry which is preliminary data.</text>
</comment>
<evidence type="ECO:0000313" key="2">
    <source>
        <dbReference type="EMBL" id="OLQ15588.1"/>
    </source>
</evidence>
<dbReference type="OrthoDB" id="440291at2759"/>
<keyword evidence="3" id="KW-1185">Reference proteome</keyword>
<reference evidence="2 3" key="1">
    <citation type="submission" date="2016-02" db="EMBL/GenBank/DDBJ databases">
        <title>Genome analysis of coral dinoflagellate symbionts highlights evolutionary adaptations to a symbiotic lifestyle.</title>
        <authorList>
            <person name="Aranda M."/>
            <person name="Li Y."/>
            <person name="Liew Y.J."/>
            <person name="Baumgarten S."/>
            <person name="Simakov O."/>
            <person name="Wilson M."/>
            <person name="Piel J."/>
            <person name="Ashoor H."/>
            <person name="Bougouffa S."/>
            <person name="Bajic V.B."/>
            <person name="Ryu T."/>
            <person name="Ravasi T."/>
            <person name="Bayer T."/>
            <person name="Micklem G."/>
            <person name="Kim H."/>
            <person name="Bhak J."/>
            <person name="Lajeunesse T.C."/>
            <person name="Voolstra C.R."/>
        </authorList>
    </citation>
    <scope>NUCLEOTIDE SEQUENCE [LARGE SCALE GENOMIC DNA]</scope>
    <source>
        <strain evidence="2 3">CCMP2467</strain>
    </source>
</reference>
<proteinExistence type="predicted"/>
<accession>A0A1Q9F7C5</accession>